<feature type="compositionally biased region" description="Polar residues" evidence="1">
    <location>
        <begin position="81"/>
        <end position="108"/>
    </location>
</feature>
<evidence type="ECO:0000313" key="2">
    <source>
        <dbReference type="EMBL" id="OQO14112.1"/>
    </source>
</evidence>
<accession>A0A1V8TSD8</accession>
<dbReference type="InParanoid" id="A0A1V8TSD8"/>
<evidence type="ECO:0000256" key="1">
    <source>
        <dbReference type="SAM" id="MobiDB-lite"/>
    </source>
</evidence>
<evidence type="ECO:0000313" key="3">
    <source>
        <dbReference type="Proteomes" id="UP000192596"/>
    </source>
</evidence>
<reference evidence="3" key="1">
    <citation type="submission" date="2017-03" db="EMBL/GenBank/DDBJ databases">
        <title>Genomes of endolithic fungi from Antarctica.</title>
        <authorList>
            <person name="Coleine C."/>
            <person name="Masonjones S."/>
            <person name="Stajich J.E."/>
        </authorList>
    </citation>
    <scope>NUCLEOTIDE SEQUENCE [LARGE SCALE GENOMIC DNA]</scope>
    <source>
        <strain evidence="3">CCFEE 5527</strain>
    </source>
</reference>
<gene>
    <name evidence="2" type="ORF">B0A48_00988</name>
</gene>
<protein>
    <submittedName>
        <fullName evidence="2">Uncharacterized protein</fullName>
    </submittedName>
</protein>
<organism evidence="2 3">
    <name type="scientific">Cryoendolithus antarcticus</name>
    <dbReference type="NCBI Taxonomy" id="1507870"/>
    <lineage>
        <taxon>Eukaryota</taxon>
        <taxon>Fungi</taxon>
        <taxon>Dikarya</taxon>
        <taxon>Ascomycota</taxon>
        <taxon>Pezizomycotina</taxon>
        <taxon>Dothideomycetes</taxon>
        <taxon>Dothideomycetidae</taxon>
        <taxon>Cladosporiales</taxon>
        <taxon>Cladosporiaceae</taxon>
        <taxon>Cryoendolithus</taxon>
    </lineage>
</organism>
<name>A0A1V8TSD8_9PEZI</name>
<dbReference type="EMBL" id="NAJO01000002">
    <property type="protein sequence ID" value="OQO14112.1"/>
    <property type="molecule type" value="Genomic_DNA"/>
</dbReference>
<feature type="compositionally biased region" description="Acidic residues" evidence="1">
    <location>
        <begin position="1"/>
        <end position="12"/>
    </location>
</feature>
<sequence length="108" mass="10962">MADVDGGDDASEEEHGPSDEDSETAGSADTANVPLAEELSGARPVDNEEAVSAVDPTADPAVDESSSQPIQSRADIWATILSGNNQANEDTGSDGSNSGSRIDSARNS</sequence>
<comment type="caution">
    <text evidence="2">The sequence shown here is derived from an EMBL/GenBank/DDBJ whole genome shotgun (WGS) entry which is preliminary data.</text>
</comment>
<proteinExistence type="predicted"/>
<dbReference type="Proteomes" id="UP000192596">
    <property type="component" value="Unassembled WGS sequence"/>
</dbReference>
<keyword evidence="3" id="KW-1185">Reference proteome</keyword>
<feature type="region of interest" description="Disordered" evidence="1">
    <location>
        <begin position="1"/>
        <end position="108"/>
    </location>
</feature>
<dbReference type="AlphaFoldDB" id="A0A1V8TSD8"/>